<evidence type="ECO:0000313" key="1">
    <source>
        <dbReference type="EMBL" id="KAI0030414.1"/>
    </source>
</evidence>
<name>A0ACB8QF33_9AGAM</name>
<reference evidence="1" key="1">
    <citation type="submission" date="2021-02" db="EMBL/GenBank/DDBJ databases">
        <authorList>
            <consortium name="DOE Joint Genome Institute"/>
            <person name="Ahrendt S."/>
            <person name="Looney B.P."/>
            <person name="Miyauchi S."/>
            <person name="Morin E."/>
            <person name="Drula E."/>
            <person name="Courty P.E."/>
            <person name="Chicoki N."/>
            <person name="Fauchery L."/>
            <person name="Kohler A."/>
            <person name="Kuo A."/>
            <person name="Labutti K."/>
            <person name="Pangilinan J."/>
            <person name="Lipzen A."/>
            <person name="Riley R."/>
            <person name="Andreopoulos W."/>
            <person name="He G."/>
            <person name="Johnson J."/>
            <person name="Barry K.W."/>
            <person name="Grigoriev I.V."/>
            <person name="Nagy L."/>
            <person name="Hibbett D."/>
            <person name="Henrissat B."/>
            <person name="Matheny P.B."/>
            <person name="Labbe J."/>
            <person name="Martin F."/>
        </authorList>
    </citation>
    <scope>NUCLEOTIDE SEQUENCE</scope>
    <source>
        <strain evidence="1">EC-137</strain>
    </source>
</reference>
<proteinExistence type="predicted"/>
<organism evidence="1 2">
    <name type="scientific">Vararia minispora EC-137</name>
    <dbReference type="NCBI Taxonomy" id="1314806"/>
    <lineage>
        <taxon>Eukaryota</taxon>
        <taxon>Fungi</taxon>
        <taxon>Dikarya</taxon>
        <taxon>Basidiomycota</taxon>
        <taxon>Agaricomycotina</taxon>
        <taxon>Agaricomycetes</taxon>
        <taxon>Russulales</taxon>
        <taxon>Lachnocladiaceae</taxon>
        <taxon>Vararia</taxon>
    </lineage>
</organism>
<protein>
    <submittedName>
        <fullName evidence="1">Uncharacterized protein</fullName>
    </submittedName>
</protein>
<evidence type="ECO:0000313" key="2">
    <source>
        <dbReference type="Proteomes" id="UP000814128"/>
    </source>
</evidence>
<gene>
    <name evidence="1" type="ORF">K488DRAFT_72213</name>
</gene>
<comment type="caution">
    <text evidence="1">The sequence shown here is derived from an EMBL/GenBank/DDBJ whole genome shotgun (WGS) entry which is preliminary data.</text>
</comment>
<dbReference type="EMBL" id="MU273623">
    <property type="protein sequence ID" value="KAI0030414.1"/>
    <property type="molecule type" value="Genomic_DNA"/>
</dbReference>
<accession>A0ACB8QF33</accession>
<keyword evidence="2" id="KW-1185">Reference proteome</keyword>
<sequence length="383" mass="42589">MSTSSTPGTPSVFRSGFSNGTRRSVADFFNGRCVLCMNIFTFADVAHILHTSSTIGAGEVRFGERFGILPSNPSYNRSSLNNAIYLCPSCHRRLSKLHGLSYSLVFFVPCRYLLQAVSVYRGTHPDSQETFDQILDHIHSNPANFGNLGRTVTAFYGLFELYPALDRPDGVLDTEGIPTPHLPQPQMIHNQQCVVFDARALSAAASVRPGYIALYTRPSQPLMLWRLHRSSGAFLTSAGPYFQQIIVDQSELAICVRDVLSWAYSHSSYSAHSLLLVQGQPNVHSEDQAMHLDHSETYSEYLETSGASVEENTLVAEEADGISPQHIEPGDLPARPPIPESTPRMTKKEDRNKWLFGPEISAKHASYLIYGGDYQSDPWDYRP</sequence>
<dbReference type="Proteomes" id="UP000814128">
    <property type="component" value="Unassembled WGS sequence"/>
</dbReference>
<reference evidence="1" key="2">
    <citation type="journal article" date="2022" name="New Phytol.">
        <title>Evolutionary transition to the ectomycorrhizal habit in the genomes of a hyperdiverse lineage of mushroom-forming fungi.</title>
        <authorList>
            <person name="Looney B."/>
            <person name="Miyauchi S."/>
            <person name="Morin E."/>
            <person name="Drula E."/>
            <person name="Courty P.E."/>
            <person name="Kohler A."/>
            <person name="Kuo A."/>
            <person name="LaButti K."/>
            <person name="Pangilinan J."/>
            <person name="Lipzen A."/>
            <person name="Riley R."/>
            <person name="Andreopoulos W."/>
            <person name="He G."/>
            <person name="Johnson J."/>
            <person name="Nolan M."/>
            <person name="Tritt A."/>
            <person name="Barry K.W."/>
            <person name="Grigoriev I.V."/>
            <person name="Nagy L.G."/>
            <person name="Hibbett D."/>
            <person name="Henrissat B."/>
            <person name="Matheny P.B."/>
            <person name="Labbe J."/>
            <person name="Martin F.M."/>
        </authorList>
    </citation>
    <scope>NUCLEOTIDE SEQUENCE</scope>
    <source>
        <strain evidence="1">EC-137</strain>
    </source>
</reference>